<evidence type="ECO:0000313" key="2">
    <source>
        <dbReference type="EMBL" id="KAG2491001.1"/>
    </source>
</evidence>
<dbReference type="OrthoDB" id="549510at2759"/>
<reference evidence="2" key="1">
    <citation type="journal article" date="2020" name="bioRxiv">
        <title>Comparative genomics of Chlamydomonas.</title>
        <authorList>
            <person name="Craig R.J."/>
            <person name="Hasan A.R."/>
            <person name="Ness R.W."/>
            <person name="Keightley P.D."/>
        </authorList>
    </citation>
    <scope>NUCLEOTIDE SEQUENCE</scope>
    <source>
        <strain evidence="2">CCAP 11/70</strain>
    </source>
</reference>
<sequence>MMRLGSAKFPLGAWIRRASEVLGREALQRRQLNIFWWNGAASAEEAAAVVAKQGKPACATAPTAWPGWGRWRAATIRGYDNDNGAYEIKYHDEPKRSSAAIWLPFAVTHYARCPPGSALEIRPSPLSDLTYEEMALVAAGQPLPGLMPASAAGDDGSAEGGKPRRRRWRHRRPLAARLQADGDLQHLTAASVGAFPKTEDESDAELGPVGLDGEAEEAAEAAPAWAAAAVGSDLACRTSVGSGSGSTCVSAGGSAGPAAAAATAAELVAAAPASSPPASPALLALPVLPAGVEVAAGIYQEGYDAPVVQYDSPVLTYDSPDLRAYGSPIPSRAASCGASADASGTGSAAVFGARFKRAFSDTSGTAGSEGQGQSDFAAAATIGPIDGAAFAAAAGAVSGAAGVTWSGAEAGPGADGGAKKPRLHPVLLAYALEQQVVAAAAPVPLAAASGASAAERFAALEAATAARRRPSPGPSASSRELGLRELYAELFGEGSDLTPATARAGPSPSRAGLGGTPADGAGSGPAAGVMAASCGSSPTGGLQPAAAAAAAVAGPVALGPRQAASALAGPLLAHGSLQAIGCMGPVAPPPPLPFGTSSFPGPLPPPPQQQPLLTAPLPAGFGVHQLAAAAGLPPPPCFQAAALGPSGGPDMMLWALPPAARLLGFTMG</sequence>
<gene>
    <name evidence="2" type="ORF">HYH03_010673</name>
</gene>
<keyword evidence="3" id="KW-1185">Reference proteome</keyword>
<feature type="compositionally biased region" description="Gly residues" evidence="1">
    <location>
        <begin position="512"/>
        <end position="525"/>
    </location>
</feature>
<dbReference type="AlphaFoldDB" id="A0A835XYZ5"/>
<evidence type="ECO:0000313" key="3">
    <source>
        <dbReference type="Proteomes" id="UP000612055"/>
    </source>
</evidence>
<feature type="region of interest" description="Disordered" evidence="1">
    <location>
        <begin position="146"/>
        <end position="170"/>
    </location>
</feature>
<accession>A0A835XYZ5</accession>
<organism evidence="2 3">
    <name type="scientific">Edaphochlamys debaryana</name>
    <dbReference type="NCBI Taxonomy" id="47281"/>
    <lineage>
        <taxon>Eukaryota</taxon>
        <taxon>Viridiplantae</taxon>
        <taxon>Chlorophyta</taxon>
        <taxon>core chlorophytes</taxon>
        <taxon>Chlorophyceae</taxon>
        <taxon>CS clade</taxon>
        <taxon>Chlamydomonadales</taxon>
        <taxon>Chlamydomonadales incertae sedis</taxon>
        <taxon>Edaphochlamys</taxon>
    </lineage>
</organism>
<dbReference type="Proteomes" id="UP000612055">
    <property type="component" value="Unassembled WGS sequence"/>
</dbReference>
<evidence type="ECO:0000256" key="1">
    <source>
        <dbReference type="SAM" id="MobiDB-lite"/>
    </source>
</evidence>
<dbReference type="EMBL" id="JAEHOE010000057">
    <property type="protein sequence ID" value="KAG2491001.1"/>
    <property type="molecule type" value="Genomic_DNA"/>
</dbReference>
<comment type="caution">
    <text evidence="2">The sequence shown here is derived from an EMBL/GenBank/DDBJ whole genome shotgun (WGS) entry which is preliminary data.</text>
</comment>
<feature type="region of interest" description="Disordered" evidence="1">
    <location>
        <begin position="497"/>
        <end position="527"/>
    </location>
</feature>
<name>A0A835XYZ5_9CHLO</name>
<protein>
    <submittedName>
        <fullName evidence="2">Uncharacterized protein</fullName>
    </submittedName>
</protein>
<proteinExistence type="predicted"/>